<organism evidence="5 6">
    <name type="scientific">Exophiala xenobiotica</name>
    <dbReference type="NCBI Taxonomy" id="348802"/>
    <lineage>
        <taxon>Eukaryota</taxon>
        <taxon>Fungi</taxon>
        <taxon>Dikarya</taxon>
        <taxon>Ascomycota</taxon>
        <taxon>Pezizomycotina</taxon>
        <taxon>Eurotiomycetes</taxon>
        <taxon>Chaetothyriomycetidae</taxon>
        <taxon>Chaetothyriales</taxon>
        <taxon>Herpotrichiellaceae</taxon>
        <taxon>Exophiala</taxon>
    </lineage>
</organism>
<feature type="compositionally biased region" description="Pro residues" evidence="3">
    <location>
        <begin position="726"/>
        <end position="735"/>
    </location>
</feature>
<feature type="compositionally biased region" description="Low complexity" evidence="3">
    <location>
        <begin position="716"/>
        <end position="725"/>
    </location>
</feature>
<keyword evidence="2" id="KW-0521">NADP</keyword>
<evidence type="ECO:0000256" key="1">
    <source>
        <dbReference type="ARBA" id="ARBA00006328"/>
    </source>
</evidence>
<feature type="region of interest" description="Disordered" evidence="3">
    <location>
        <begin position="716"/>
        <end position="735"/>
    </location>
</feature>
<dbReference type="PANTHER" id="PTHR42748">
    <property type="entry name" value="NITROGEN METABOLITE REPRESSION PROTEIN NMRA FAMILY MEMBER"/>
    <property type="match status" value="1"/>
</dbReference>
<dbReference type="InterPro" id="IPR051164">
    <property type="entry name" value="NmrA-like_oxidored"/>
</dbReference>
<keyword evidence="6" id="KW-1185">Reference proteome</keyword>
<dbReference type="InterPro" id="IPR008030">
    <property type="entry name" value="NmrA-like"/>
</dbReference>
<dbReference type="AlphaFoldDB" id="A0A0D2ERN4"/>
<dbReference type="GO" id="GO:0005634">
    <property type="term" value="C:nucleus"/>
    <property type="evidence" value="ECO:0007669"/>
    <property type="project" value="TreeGrafter"/>
</dbReference>
<dbReference type="GeneID" id="25324834"/>
<dbReference type="PANTHER" id="PTHR42748:SF7">
    <property type="entry name" value="NMRA LIKE REDOX SENSOR 1-RELATED"/>
    <property type="match status" value="1"/>
</dbReference>
<reference evidence="5 6" key="1">
    <citation type="submission" date="2015-01" db="EMBL/GenBank/DDBJ databases">
        <title>The Genome Sequence of Exophiala xenobiotica CBS118157.</title>
        <authorList>
            <consortium name="The Broad Institute Genomics Platform"/>
            <person name="Cuomo C."/>
            <person name="de Hoog S."/>
            <person name="Gorbushina A."/>
            <person name="Stielow B."/>
            <person name="Teixiera M."/>
            <person name="Abouelleil A."/>
            <person name="Chapman S.B."/>
            <person name="Priest M."/>
            <person name="Young S.K."/>
            <person name="Wortman J."/>
            <person name="Nusbaum C."/>
            <person name="Birren B."/>
        </authorList>
    </citation>
    <scope>NUCLEOTIDE SEQUENCE [LARGE SCALE GENOMIC DNA]</scope>
    <source>
        <strain evidence="5 6">CBS 118157</strain>
    </source>
</reference>
<dbReference type="EMBL" id="KN847318">
    <property type="protein sequence ID" value="KIW58403.1"/>
    <property type="molecule type" value="Genomic_DNA"/>
</dbReference>
<evidence type="ECO:0000256" key="2">
    <source>
        <dbReference type="ARBA" id="ARBA00022857"/>
    </source>
</evidence>
<accession>A0A0D2ERN4</accession>
<feature type="domain" description="NmrA-like" evidence="4">
    <location>
        <begin position="8"/>
        <end position="292"/>
    </location>
</feature>
<dbReference type="InterPro" id="IPR036291">
    <property type="entry name" value="NAD(P)-bd_dom_sf"/>
</dbReference>
<name>A0A0D2ERN4_9EURO</name>
<dbReference type="HOGENOM" id="CLU_319113_0_0_1"/>
<evidence type="ECO:0000259" key="4">
    <source>
        <dbReference type="Pfam" id="PF05368"/>
    </source>
</evidence>
<dbReference type="Pfam" id="PF05368">
    <property type="entry name" value="NmrA"/>
    <property type="match status" value="1"/>
</dbReference>
<evidence type="ECO:0000313" key="5">
    <source>
        <dbReference type="EMBL" id="KIW58403.1"/>
    </source>
</evidence>
<gene>
    <name evidence="5" type="ORF">PV05_02926</name>
</gene>
<dbReference type="Gene3D" id="3.40.50.720">
    <property type="entry name" value="NAD(P)-binding Rossmann-like Domain"/>
    <property type="match status" value="1"/>
</dbReference>
<comment type="similarity">
    <text evidence="1">Belongs to the NmrA-type oxidoreductase family.</text>
</comment>
<dbReference type="OrthoDB" id="9997102at2759"/>
<dbReference type="STRING" id="348802.A0A0D2ERN4"/>
<evidence type="ECO:0000313" key="6">
    <source>
        <dbReference type="Proteomes" id="UP000054342"/>
    </source>
</evidence>
<protein>
    <recommendedName>
        <fullName evidence="4">NmrA-like domain-containing protein</fullName>
    </recommendedName>
</protein>
<dbReference type="RefSeq" id="XP_013318987.1">
    <property type="nucleotide sequence ID" value="XM_013463533.1"/>
</dbReference>
<dbReference type="SUPFAM" id="SSF51735">
    <property type="entry name" value="NAD(P)-binding Rossmann-fold domains"/>
    <property type="match status" value="1"/>
</dbReference>
<dbReference type="Gene3D" id="3.90.25.10">
    <property type="entry name" value="UDP-galactose 4-epimerase, domain 1"/>
    <property type="match status" value="1"/>
</dbReference>
<sequence>MAASTSFLVAGGTGRQGGAVVNALLADRVSGVLPEHIYVITRNSTGPAALQLTTRGVNLVSGTLGEPELIFQHLRKQGAQLSTMEAFLAQAHGPTELSDARLFIDVAVKSGLQYFVYSSVDRGGKDLSDRDPSYCKTFSDKFQVEKHLIAATSESLASAEGRKGTGYTILRPTWFADNALWGFPGRLCMTGWREIMEGKRMQVVVAKDIGRWAAEALLRPDGPGLRNTAVSIASDELTFEEVDRISREETGQPVGVTYGWLARWIIWAITDLRTMFAFINERDYGADLEWLAKTVEPTTFRQWIKETVKDRVRAGPPVSLLKRATCGPKPVIDCEQFSDTGSDGSEHLCCREYLKGSYPRTIGGRKVDLYRYTEGWNPNDQDTIAHLALIGDALEKVIPSYESFGVKFDMVVIFSKTLPKVDGSDVYGYESEKTDLTTPCYVRVQNTVPGNPPDVGLSLEQTIAHEAYHCVEDANRKADLPSADYNGWWLEGAAEFYAMDFFPDHTDEAWARNYDPSIPLYKQSYAVSLFWVFVHGFGWDYDKINSLVFNEPDAKTFKDARKSMAANDDIVKAFPEFAKSFTSNLITYSDGSLVDPLKVQTTVEPEPFPLPEGGSNNKVVRSAPFVPYRFALALDHGQSFEITWKPTDKQTSMFYRERPDSDWIDITTEPAAIVLTCDDDTTVYHFLFTCTADVAEAAGVLSIVQTNKRDCCTGTATASSCQTTPTPAPTPVPNPSPAAGDIDACLRGTWNVDIPTLQKAMQKALDASGETISNLKVTGSSTFAVASTGATGKFTFDNLDIQYDLAIDTITAHSIIDIDGTTTGTVVMGSTGGNFVLKNPKSSGQVKTTTTTSLTPDPIELDFDLLDEYGPNVAVSYTCSSTALTMTGTQGTAANGVAAGTWLWTWSFTKA</sequence>
<evidence type="ECO:0000256" key="3">
    <source>
        <dbReference type="SAM" id="MobiDB-lite"/>
    </source>
</evidence>
<proteinExistence type="inferred from homology"/>
<dbReference type="Proteomes" id="UP000054342">
    <property type="component" value="Unassembled WGS sequence"/>
</dbReference>